<sequence>MAGVTALMCRTSLAALRAPLGVRLAAARASARQAAFGTSRCLSSFANAVPFEPRRARVLGHGDGGGGGGSSSSSYELRRRLCKYGQARFFSQDLAGLRSELGPEPPSFAFAFDIDGVLLHVAKPIPGAPQVLKFLNDHNIPFILLTNGGGKPETERVRDLSERLGVPLSTDNFVQSHTPFRELLEGPDSLRDKTVLVTGSDYEKCRQIFGHYGFNHVVTPADIYAADPTIFPFQAAASYKAPSRPLPKPLFNPATAGVPAPLPTHFKVDAMFVLNDPRDWALDVQIMTDLLLSEGGHPGTYSPRNGDPALPNCGWQEGGQPPLYFSNADLFWSANYPLPRLGQGAFQAALAGLWRRITGGHELRRTCIGKPYGETYRFAERVLASHRHEVLRRMAQGRTGESGQAPRQHEPGAVAPLRTVYMVGDNPESDIAGANGHTSEHGTEWVSVLVRTGVWSEGWHGGEKALRGEFAPRTIADDVVAAVRWALRREGWEKAVPGVEGQGR</sequence>
<dbReference type="NCBIfam" id="TIGR01460">
    <property type="entry name" value="HAD-SF-IIA"/>
    <property type="match status" value="1"/>
</dbReference>
<dbReference type="InterPro" id="IPR006353">
    <property type="entry name" value="HAD-SF_hydro_IIA_CECR5"/>
</dbReference>
<dbReference type="InterPro" id="IPR036412">
    <property type="entry name" value="HAD-like_sf"/>
</dbReference>
<dbReference type="RefSeq" id="XP_070867741.1">
    <property type="nucleotide sequence ID" value="XM_071010288.1"/>
</dbReference>
<dbReference type="Gene3D" id="3.40.50.1000">
    <property type="entry name" value="HAD superfamily/HAD-like"/>
    <property type="match status" value="2"/>
</dbReference>
<comment type="caution">
    <text evidence="1">The sequence shown here is derived from an EMBL/GenBank/DDBJ whole genome shotgun (WGS) entry which is preliminary data.</text>
</comment>
<organism evidence="1 2">
    <name type="scientific">Remersonia thermophila</name>
    <dbReference type="NCBI Taxonomy" id="72144"/>
    <lineage>
        <taxon>Eukaryota</taxon>
        <taxon>Fungi</taxon>
        <taxon>Dikarya</taxon>
        <taxon>Ascomycota</taxon>
        <taxon>Pezizomycotina</taxon>
        <taxon>Sordariomycetes</taxon>
        <taxon>Sordariomycetidae</taxon>
        <taxon>Sordariales</taxon>
        <taxon>Sordariales incertae sedis</taxon>
        <taxon>Remersonia</taxon>
    </lineage>
</organism>
<dbReference type="GeneID" id="98124932"/>
<accession>A0ABR4DF94</accession>
<dbReference type="InterPro" id="IPR023214">
    <property type="entry name" value="HAD_sf"/>
</dbReference>
<name>A0ABR4DF94_9PEZI</name>
<dbReference type="InterPro" id="IPR006357">
    <property type="entry name" value="HAD-SF_hydro_IIA"/>
</dbReference>
<dbReference type="Pfam" id="PF13242">
    <property type="entry name" value="Hydrolase_like"/>
    <property type="match status" value="1"/>
</dbReference>
<dbReference type="EMBL" id="JAZGUE010000003">
    <property type="protein sequence ID" value="KAL2269017.1"/>
    <property type="molecule type" value="Genomic_DNA"/>
</dbReference>
<dbReference type="Pfam" id="PF13344">
    <property type="entry name" value="Hydrolase_6"/>
    <property type="match status" value="1"/>
</dbReference>
<proteinExistence type="predicted"/>
<evidence type="ECO:0000313" key="2">
    <source>
        <dbReference type="Proteomes" id="UP001600064"/>
    </source>
</evidence>
<dbReference type="SUPFAM" id="SSF56784">
    <property type="entry name" value="HAD-like"/>
    <property type="match status" value="1"/>
</dbReference>
<dbReference type="Proteomes" id="UP001600064">
    <property type="component" value="Unassembled WGS sequence"/>
</dbReference>
<dbReference type="InterPro" id="IPR050324">
    <property type="entry name" value="CDP-alcohol_PTase-I"/>
</dbReference>
<protein>
    <submittedName>
        <fullName evidence="1">Uncharacterized protein</fullName>
    </submittedName>
</protein>
<gene>
    <name evidence="1" type="ORF">VTJ83DRAFT_3863</name>
</gene>
<keyword evidence="2" id="KW-1185">Reference proteome</keyword>
<evidence type="ECO:0000313" key="1">
    <source>
        <dbReference type="EMBL" id="KAL2269017.1"/>
    </source>
</evidence>
<reference evidence="1 2" key="1">
    <citation type="journal article" date="2024" name="Commun. Biol.">
        <title>Comparative genomic analysis of thermophilic fungi reveals convergent evolutionary adaptations and gene losses.</title>
        <authorList>
            <person name="Steindorff A.S."/>
            <person name="Aguilar-Pontes M.V."/>
            <person name="Robinson A.J."/>
            <person name="Andreopoulos B."/>
            <person name="LaButti K."/>
            <person name="Kuo A."/>
            <person name="Mondo S."/>
            <person name="Riley R."/>
            <person name="Otillar R."/>
            <person name="Haridas S."/>
            <person name="Lipzen A."/>
            <person name="Grimwood J."/>
            <person name="Schmutz J."/>
            <person name="Clum A."/>
            <person name="Reid I.D."/>
            <person name="Moisan M.C."/>
            <person name="Butler G."/>
            <person name="Nguyen T.T.M."/>
            <person name="Dewar K."/>
            <person name="Conant G."/>
            <person name="Drula E."/>
            <person name="Henrissat B."/>
            <person name="Hansel C."/>
            <person name="Singer S."/>
            <person name="Hutchinson M.I."/>
            <person name="de Vries R.P."/>
            <person name="Natvig D.O."/>
            <person name="Powell A.J."/>
            <person name="Tsang A."/>
            <person name="Grigoriev I.V."/>
        </authorList>
    </citation>
    <scope>NUCLEOTIDE SEQUENCE [LARGE SCALE GENOMIC DNA]</scope>
    <source>
        <strain evidence="1 2">ATCC 22073</strain>
    </source>
</reference>
<dbReference type="PANTHER" id="PTHR14269">
    <property type="entry name" value="CDP-DIACYLGLYCEROL--GLYCEROL-3-PHOSPHATE 3-PHOSPHATIDYLTRANSFERASE-RELATED"/>
    <property type="match status" value="1"/>
</dbReference>
<dbReference type="PANTHER" id="PTHR14269:SF57">
    <property type="entry name" value="SUPERFAMILY HYDROLASE, PUTATIVE (AFU_ORTHOLOGUE AFUA_2G02580)-RELATED"/>
    <property type="match status" value="1"/>
</dbReference>
<dbReference type="NCBIfam" id="TIGR01456">
    <property type="entry name" value="CECR5"/>
    <property type="match status" value="1"/>
</dbReference>